<dbReference type="PANTHER" id="PTHR21092:SF0">
    <property type="entry name" value="NICASTRIN"/>
    <property type="match status" value="1"/>
</dbReference>
<evidence type="ECO:0000313" key="13">
    <source>
        <dbReference type="EMBL" id="KAJ6225555.1"/>
    </source>
</evidence>
<dbReference type="GO" id="GO:0007219">
    <property type="term" value="P:Notch signaling pathway"/>
    <property type="evidence" value="ECO:0007669"/>
    <property type="project" value="UniProtKB-KW"/>
</dbReference>
<feature type="chain" id="PRO_5040297614" description="Nicastrin" evidence="11">
    <location>
        <begin position="21"/>
        <end position="740"/>
    </location>
</feature>
<evidence type="ECO:0000259" key="12">
    <source>
        <dbReference type="Pfam" id="PF18266"/>
    </source>
</evidence>
<comment type="similarity">
    <text evidence="2">Belongs to the nicastrin family.</text>
</comment>
<accession>A0A9Q0MGG5</accession>
<keyword evidence="9" id="KW-0325">Glycoprotein</keyword>
<comment type="caution">
    <text evidence="13">The sequence shown here is derived from an EMBL/GenBank/DDBJ whole genome shotgun (WGS) entry which is preliminary data.</text>
</comment>
<feature type="signal peptide" evidence="11">
    <location>
        <begin position="1"/>
        <end position="20"/>
    </location>
</feature>
<dbReference type="OMA" id="GEGNACY"/>
<evidence type="ECO:0000256" key="3">
    <source>
        <dbReference type="ARBA" id="ARBA00015303"/>
    </source>
</evidence>
<evidence type="ECO:0000256" key="6">
    <source>
        <dbReference type="ARBA" id="ARBA00022976"/>
    </source>
</evidence>
<evidence type="ECO:0000256" key="8">
    <source>
        <dbReference type="ARBA" id="ARBA00023136"/>
    </source>
</evidence>
<evidence type="ECO:0000256" key="11">
    <source>
        <dbReference type="SAM" id="SignalP"/>
    </source>
</evidence>
<dbReference type="Pfam" id="PF18266">
    <property type="entry name" value="Ncstrn_small"/>
    <property type="match status" value="1"/>
</dbReference>
<proteinExistence type="inferred from homology"/>
<evidence type="ECO:0000256" key="2">
    <source>
        <dbReference type="ARBA" id="ARBA00007717"/>
    </source>
</evidence>
<dbReference type="GO" id="GO:0007220">
    <property type="term" value="P:Notch receptor processing"/>
    <property type="evidence" value="ECO:0007669"/>
    <property type="project" value="TreeGrafter"/>
</dbReference>
<dbReference type="Proteomes" id="UP001142055">
    <property type="component" value="Chromosome 1"/>
</dbReference>
<evidence type="ECO:0000256" key="9">
    <source>
        <dbReference type="ARBA" id="ARBA00023180"/>
    </source>
</evidence>
<keyword evidence="8 10" id="KW-0472">Membrane</keyword>
<dbReference type="AlphaFoldDB" id="A0A9Q0MGG5"/>
<comment type="subcellular location">
    <subcellularLocation>
        <location evidence="1">Membrane</location>
        <topology evidence="1">Single-pass type I membrane protein</topology>
    </subcellularLocation>
</comment>
<dbReference type="Pfam" id="PF05450">
    <property type="entry name" value="Nicastrin"/>
    <property type="match status" value="1"/>
</dbReference>
<keyword evidence="14" id="KW-1185">Reference proteome</keyword>
<evidence type="ECO:0000256" key="1">
    <source>
        <dbReference type="ARBA" id="ARBA00004479"/>
    </source>
</evidence>
<protein>
    <recommendedName>
        <fullName evidence="3">Nicastrin</fullName>
    </recommendedName>
</protein>
<dbReference type="GO" id="GO:0005886">
    <property type="term" value="C:plasma membrane"/>
    <property type="evidence" value="ECO:0007669"/>
    <property type="project" value="UniProtKB-ARBA"/>
</dbReference>
<gene>
    <name evidence="13" type="ORF">RDWZM_004100</name>
</gene>
<dbReference type="EMBL" id="JAPWDV010000001">
    <property type="protein sequence ID" value="KAJ6225555.1"/>
    <property type="molecule type" value="Genomic_DNA"/>
</dbReference>
<dbReference type="GO" id="GO:0016485">
    <property type="term" value="P:protein processing"/>
    <property type="evidence" value="ECO:0007669"/>
    <property type="project" value="InterPro"/>
</dbReference>
<dbReference type="Gene3D" id="3.40.630.10">
    <property type="entry name" value="Zn peptidases"/>
    <property type="match status" value="1"/>
</dbReference>
<sequence length="740" mass="84011">MSLSIFLLLIIILQNIVVDASSYSNLKIYKSLNAAHHCFRRMNQTHQIGCSSSPHNSFGVAVLLRDDHDLDLVQRSGQDAPYTILISAEKFMNRTIVHNLRNAGSNRISGILILDEGIKPLNGYSPDRSCPNIHSSLYSNRSGLGECVNQRWNIIDSEPQSSSFNQIDNPYEQSDGLQFYHYPFPIFLLRNKTQIDLLKWKIASFNRAYYPKLSLQLSSSMIGAKDSLTCLRRTLMMMNSLVSDVFCDPLKGYNIFHHTIDLKTVKKIEKNSIVMLIVRHDSFSMFEGISPGADSAISSLVVLLAVAHLLNHELVKPKLNHLKKKELMFAIFDGEAWDYIGSSDTVHRIIEGTFPLSNPVIIADNDIKRKLSLEHISHVIELNQLLPSSEINRLYLHKNLHTTGLLRDLIKLIQQESVGISDNLEILTVPEEQPLPPSSAHSFLKRRSDYDFAVLVATNHEKEYTNKFYNSFYESIPHNGDLNELSRDLTNLATLFGRVLYRLLTEESLIPTIHANETIVGGLLKCYLHDSNCPLFRAVLDPERAFQLAHSEPMPPYPTYISAFPASKILREFTRALLFWFTGERSTEIMNRTECDAKNGQNDQQESFQWIAGEHYNGECIHSSAYKIATTSPAINHSTMEIIPENIHLYPIWTESRWSEVSVRMFVVPSLTYEICVVLLGIFIVSWSFIIVVFLDRYSNELFDDNPLNRCKQTNNIDGQPPSQVELVTSSPPGIVITAH</sequence>
<evidence type="ECO:0000256" key="4">
    <source>
        <dbReference type="ARBA" id="ARBA00022692"/>
    </source>
</evidence>
<organism evidence="13 14">
    <name type="scientific">Blomia tropicalis</name>
    <name type="common">Mite</name>
    <dbReference type="NCBI Taxonomy" id="40697"/>
    <lineage>
        <taxon>Eukaryota</taxon>
        <taxon>Metazoa</taxon>
        <taxon>Ecdysozoa</taxon>
        <taxon>Arthropoda</taxon>
        <taxon>Chelicerata</taxon>
        <taxon>Arachnida</taxon>
        <taxon>Acari</taxon>
        <taxon>Acariformes</taxon>
        <taxon>Sarcoptiformes</taxon>
        <taxon>Astigmata</taxon>
        <taxon>Glycyphagoidea</taxon>
        <taxon>Echimyopodidae</taxon>
        <taxon>Blomia</taxon>
    </lineage>
</organism>
<dbReference type="InterPro" id="IPR041084">
    <property type="entry name" value="Ncstrn_small"/>
</dbReference>
<dbReference type="SUPFAM" id="SSF53187">
    <property type="entry name" value="Zn-dependent exopeptidases"/>
    <property type="match status" value="1"/>
</dbReference>
<evidence type="ECO:0000256" key="5">
    <source>
        <dbReference type="ARBA" id="ARBA00022729"/>
    </source>
</evidence>
<evidence type="ECO:0000256" key="7">
    <source>
        <dbReference type="ARBA" id="ARBA00022989"/>
    </source>
</evidence>
<keyword evidence="6" id="KW-0914">Notch signaling pathway</keyword>
<feature type="transmembrane region" description="Helical" evidence="10">
    <location>
        <begin position="671"/>
        <end position="695"/>
    </location>
</feature>
<dbReference type="InterPro" id="IPR008710">
    <property type="entry name" value="Nicastrin"/>
</dbReference>
<name>A0A9Q0MGG5_BLOTA</name>
<dbReference type="PANTHER" id="PTHR21092">
    <property type="entry name" value="NICASTRIN"/>
    <property type="match status" value="1"/>
</dbReference>
<reference evidence="13" key="1">
    <citation type="submission" date="2022-12" db="EMBL/GenBank/DDBJ databases">
        <title>Genome assemblies of Blomia tropicalis.</title>
        <authorList>
            <person name="Cui Y."/>
        </authorList>
    </citation>
    <scope>NUCLEOTIDE SEQUENCE</scope>
    <source>
        <tissue evidence="13">Adult mites</tissue>
    </source>
</reference>
<feature type="domain" description="Nicastrin small lobe" evidence="12">
    <location>
        <begin position="37"/>
        <end position="221"/>
    </location>
</feature>
<keyword evidence="4 10" id="KW-0812">Transmembrane</keyword>
<keyword evidence="7 10" id="KW-1133">Transmembrane helix</keyword>
<evidence type="ECO:0000313" key="14">
    <source>
        <dbReference type="Proteomes" id="UP001142055"/>
    </source>
</evidence>
<evidence type="ECO:0000256" key="10">
    <source>
        <dbReference type="SAM" id="Phobius"/>
    </source>
</evidence>
<keyword evidence="5 11" id="KW-0732">Signal</keyword>